<organism evidence="1 2">
    <name type="scientific">Vibrio qingdaonensis</name>
    <dbReference type="NCBI Taxonomy" id="2829491"/>
    <lineage>
        <taxon>Bacteria</taxon>
        <taxon>Pseudomonadati</taxon>
        <taxon>Pseudomonadota</taxon>
        <taxon>Gammaproteobacteria</taxon>
        <taxon>Vibrionales</taxon>
        <taxon>Vibrionaceae</taxon>
        <taxon>Vibrio</taxon>
    </lineage>
</organism>
<name>A0A9X3CJK3_9VIBR</name>
<dbReference type="AlphaFoldDB" id="A0A9X3CJK3"/>
<evidence type="ECO:0000313" key="1">
    <source>
        <dbReference type="EMBL" id="MCW8344609.1"/>
    </source>
</evidence>
<dbReference type="Pfam" id="PF06042">
    <property type="entry name" value="NTP_transf_6"/>
    <property type="match status" value="1"/>
</dbReference>
<evidence type="ECO:0000313" key="2">
    <source>
        <dbReference type="Proteomes" id="UP001155587"/>
    </source>
</evidence>
<dbReference type="RefSeq" id="WP_265673034.1">
    <property type="nucleotide sequence ID" value="NZ_JAKRRY010000001.1"/>
</dbReference>
<dbReference type="PANTHER" id="PTHR39166:SF1">
    <property type="entry name" value="BLL1166 PROTEIN"/>
    <property type="match status" value="1"/>
</dbReference>
<protein>
    <submittedName>
        <fullName evidence="1">Nucleotidyltransferase family protein</fullName>
    </submittedName>
</protein>
<dbReference type="Proteomes" id="UP001155587">
    <property type="component" value="Unassembled WGS sequence"/>
</dbReference>
<keyword evidence="2" id="KW-1185">Reference proteome</keyword>
<dbReference type="InterPro" id="IPR009267">
    <property type="entry name" value="NTP_transf_6"/>
</dbReference>
<dbReference type="EMBL" id="JAKRRY010000001">
    <property type="protein sequence ID" value="MCW8344609.1"/>
    <property type="molecule type" value="Genomic_DNA"/>
</dbReference>
<reference evidence="1" key="1">
    <citation type="submission" date="2022-02" db="EMBL/GenBank/DDBJ databases">
        <title>Vibrio sp. nov, a new bacterium isolated from seawater.</title>
        <authorList>
            <person name="Yuan Y."/>
        </authorList>
    </citation>
    <scope>NUCLEOTIDE SEQUENCE</scope>
    <source>
        <strain evidence="1">ZSDZ65</strain>
    </source>
</reference>
<sequence length="188" mass="21591">MKKLFELMQQDALRSKILSCVENVSVQPCYVAAGFVRNLIWDDLHNRTIPTPLNDVDVIYFDPSEIDSSGQQRIEAYLNNTMPDINWQVRNQALMHNRNGHQPYADIIDAMSYWPEKETAIAVRKISNQLECISAFGADTLLAGKLSHNPNTPIALFWQRVHSKNWLNQWPKLVTVPNHCDPDTLFTK</sequence>
<gene>
    <name evidence="1" type="ORF">MD535_01015</name>
</gene>
<comment type="caution">
    <text evidence="1">The sequence shown here is derived from an EMBL/GenBank/DDBJ whole genome shotgun (WGS) entry which is preliminary data.</text>
</comment>
<proteinExistence type="predicted"/>
<dbReference type="PANTHER" id="PTHR39166">
    <property type="entry name" value="BLL1166 PROTEIN"/>
    <property type="match status" value="1"/>
</dbReference>
<accession>A0A9X3CJK3</accession>